<evidence type="ECO:0000256" key="2">
    <source>
        <dbReference type="ARBA" id="ARBA00022679"/>
    </source>
</evidence>
<protein>
    <submittedName>
        <fullName evidence="7">Carbohydrate kinase</fullName>
    </submittedName>
</protein>
<keyword evidence="2 4" id="KW-0808">Transferase</keyword>
<dbReference type="InterPro" id="IPR050406">
    <property type="entry name" value="FGGY_Carb_Kinase"/>
</dbReference>
<dbReference type="GO" id="GO:0005975">
    <property type="term" value="P:carbohydrate metabolic process"/>
    <property type="evidence" value="ECO:0007669"/>
    <property type="project" value="InterPro"/>
</dbReference>
<dbReference type="InterPro" id="IPR000577">
    <property type="entry name" value="Carb_kinase_FGGY"/>
</dbReference>
<dbReference type="PANTHER" id="PTHR43095">
    <property type="entry name" value="SUGAR KINASE"/>
    <property type="match status" value="1"/>
</dbReference>
<dbReference type="AlphaFoldDB" id="A0A4Q1HCW5"/>
<comment type="caution">
    <text evidence="7">The sequence shown here is derived from an EMBL/GenBank/DDBJ whole genome shotgun (WGS) entry which is preliminary data.</text>
</comment>
<dbReference type="InterPro" id="IPR018484">
    <property type="entry name" value="FGGY_N"/>
</dbReference>
<dbReference type="PROSITE" id="PS00445">
    <property type="entry name" value="FGGY_KINASES_2"/>
    <property type="match status" value="1"/>
</dbReference>
<accession>A0A4Q1HCW5</accession>
<evidence type="ECO:0000259" key="5">
    <source>
        <dbReference type="Pfam" id="PF00370"/>
    </source>
</evidence>
<keyword evidence="3 4" id="KW-0418">Kinase</keyword>
<dbReference type="Pfam" id="PF00370">
    <property type="entry name" value="FGGY_N"/>
    <property type="match status" value="1"/>
</dbReference>
<dbReference type="PIRSF" id="PIRSF000538">
    <property type="entry name" value="GlpK"/>
    <property type="match status" value="1"/>
</dbReference>
<evidence type="ECO:0000256" key="3">
    <source>
        <dbReference type="ARBA" id="ARBA00022777"/>
    </source>
</evidence>
<comment type="similarity">
    <text evidence="1 4">Belongs to the FGGY kinase family.</text>
</comment>
<dbReference type="GO" id="GO:0016301">
    <property type="term" value="F:kinase activity"/>
    <property type="evidence" value="ECO:0007669"/>
    <property type="project" value="UniProtKB-KW"/>
</dbReference>
<evidence type="ECO:0000313" key="7">
    <source>
        <dbReference type="EMBL" id="RXN83719.1"/>
    </source>
</evidence>
<dbReference type="InterPro" id="IPR043129">
    <property type="entry name" value="ATPase_NBD"/>
</dbReference>
<evidence type="ECO:0000313" key="8">
    <source>
        <dbReference type="Proteomes" id="UP000290849"/>
    </source>
</evidence>
<dbReference type="Proteomes" id="UP000290849">
    <property type="component" value="Unassembled WGS sequence"/>
</dbReference>
<dbReference type="PANTHER" id="PTHR43095:SF5">
    <property type="entry name" value="XYLULOSE KINASE"/>
    <property type="match status" value="1"/>
</dbReference>
<dbReference type="EMBL" id="PYAL01000009">
    <property type="protein sequence ID" value="RXN83719.1"/>
    <property type="molecule type" value="Genomic_DNA"/>
</dbReference>
<gene>
    <name evidence="7" type="ORF">C7R54_25935</name>
</gene>
<evidence type="ECO:0000259" key="6">
    <source>
        <dbReference type="Pfam" id="PF02782"/>
    </source>
</evidence>
<keyword evidence="8" id="KW-1185">Reference proteome</keyword>
<evidence type="ECO:0000256" key="4">
    <source>
        <dbReference type="RuleBase" id="RU003733"/>
    </source>
</evidence>
<evidence type="ECO:0000256" key="1">
    <source>
        <dbReference type="ARBA" id="ARBA00009156"/>
    </source>
</evidence>
<dbReference type="Pfam" id="PF02782">
    <property type="entry name" value="FGGY_C"/>
    <property type="match status" value="1"/>
</dbReference>
<dbReference type="InterPro" id="IPR018483">
    <property type="entry name" value="Carb_kinase_FGGY_CS"/>
</dbReference>
<feature type="domain" description="Carbohydrate kinase FGGY N-terminal" evidence="5">
    <location>
        <begin position="4"/>
        <end position="247"/>
    </location>
</feature>
<proteinExistence type="inferred from homology"/>
<dbReference type="InterPro" id="IPR018485">
    <property type="entry name" value="FGGY_C"/>
</dbReference>
<sequence>MSVVLACDLGGTSFRAALYDAEGRAWAEHALPSPADGAGAAGGHAEIDADLWWSLLASLADELAAQAPARFAEIRGIAICGVTRTQVLLDDAGRPVRPALTWRDTRAAPDVDALRARLPREHPELALVNPFHPLARLDWLRRNEPAVLARARCVLEPKDYLNFRLTGVRASDPVSMARLCAAAASDLASATPTLLAAAGLDAGLLPPLRSPAEAVGVVLPGLPGALSGLAGVPVFCCANDTWAAVAGLGALRAGHAYNISGTTEVFGVIAHVPGGKDAPHAAGLMTVAWGDGLHQVGGPGQNGADTMAWLLQLLRGQADGREGMAARVQALLDAPRDPQPLLFLPYLQGERVPYWDADLRGAFVGLNRRHGAGDLAWAVMEGVGFLNRLVLERGEAALGAPVAEIRFGGGAAANAAWCQVKADICGRPVSVGMAREPGALGAAVVAWTGLGHFASLAAAQESVVREARRYEPDPARREHYDALYQQYRAAEAALAPVSRTLAGMAR</sequence>
<feature type="domain" description="Carbohydrate kinase FGGY C-terminal" evidence="6">
    <location>
        <begin position="256"/>
        <end position="447"/>
    </location>
</feature>
<organism evidence="7 8">
    <name type="scientific">Achromobacter aloeverae</name>
    <dbReference type="NCBI Taxonomy" id="1750518"/>
    <lineage>
        <taxon>Bacteria</taxon>
        <taxon>Pseudomonadati</taxon>
        <taxon>Pseudomonadota</taxon>
        <taxon>Betaproteobacteria</taxon>
        <taxon>Burkholderiales</taxon>
        <taxon>Alcaligenaceae</taxon>
        <taxon>Achromobacter</taxon>
    </lineage>
</organism>
<dbReference type="Gene3D" id="3.30.420.40">
    <property type="match status" value="2"/>
</dbReference>
<name>A0A4Q1HCW5_9BURK</name>
<dbReference type="RefSeq" id="WP_129153831.1">
    <property type="nucleotide sequence ID" value="NZ_JBHSDO010000015.1"/>
</dbReference>
<reference evidence="7 8" key="1">
    <citation type="journal article" date="2017" name="Int. J. Syst. Evol. Microbiol.">
        <title>Achromobacter aloeverae sp. nov., isolated from the root of Aloe vera (L.) Burm.f.</title>
        <authorList>
            <person name="Kuncharoen N."/>
            <person name="Muramatsu Y."/>
            <person name="Shibata C."/>
            <person name="Kamakura Y."/>
            <person name="Nakagawa Y."/>
            <person name="Tanasupawat S."/>
        </authorList>
    </citation>
    <scope>NUCLEOTIDE SEQUENCE [LARGE SCALE GENOMIC DNA]</scope>
    <source>
        <strain evidence="7 8">AVA-1</strain>
    </source>
</reference>
<dbReference type="SUPFAM" id="SSF53067">
    <property type="entry name" value="Actin-like ATPase domain"/>
    <property type="match status" value="2"/>
</dbReference>
<dbReference type="OrthoDB" id="9805576at2"/>
<dbReference type="GO" id="GO:0016773">
    <property type="term" value="F:phosphotransferase activity, alcohol group as acceptor"/>
    <property type="evidence" value="ECO:0007669"/>
    <property type="project" value="InterPro"/>
</dbReference>